<keyword evidence="2" id="KW-1185">Reference proteome</keyword>
<accession>A0ABP6CEA3</accession>
<gene>
    <name evidence="1" type="ORF">GCM10010411_59670</name>
</gene>
<protein>
    <recommendedName>
        <fullName evidence="3">Secreted protein</fullName>
    </recommendedName>
</protein>
<evidence type="ECO:0008006" key="3">
    <source>
        <dbReference type="Google" id="ProtNLM"/>
    </source>
</evidence>
<dbReference type="EMBL" id="BAAATD010000008">
    <property type="protein sequence ID" value="GAA2616615.1"/>
    <property type="molecule type" value="Genomic_DNA"/>
</dbReference>
<dbReference type="Proteomes" id="UP001501509">
    <property type="component" value="Unassembled WGS sequence"/>
</dbReference>
<evidence type="ECO:0000313" key="2">
    <source>
        <dbReference type="Proteomes" id="UP001501509"/>
    </source>
</evidence>
<comment type="caution">
    <text evidence="1">The sequence shown here is derived from an EMBL/GenBank/DDBJ whole genome shotgun (WGS) entry which is preliminary data.</text>
</comment>
<organism evidence="1 2">
    <name type="scientific">Actinomadura fulvescens</name>
    <dbReference type="NCBI Taxonomy" id="46160"/>
    <lineage>
        <taxon>Bacteria</taxon>
        <taxon>Bacillati</taxon>
        <taxon>Actinomycetota</taxon>
        <taxon>Actinomycetes</taxon>
        <taxon>Streptosporangiales</taxon>
        <taxon>Thermomonosporaceae</taxon>
        <taxon>Actinomadura</taxon>
    </lineage>
</organism>
<sequence>MAVSASGAACTAIAAGVLATSAISGDGGQRNHVAGTSVAATTQTLEQNATLSAAAAKKSCTLRTWRPALSGKGKKAKVVGYGSISCKKRQYIFFEVMLCKHKALGAWSCTRHSKQSKYVAKKKGTHFQFKVSIPCSKAPGWETYRTEAVHNYQLGDMRRSQSEAARLYCPS</sequence>
<proteinExistence type="predicted"/>
<reference evidence="2" key="1">
    <citation type="journal article" date="2019" name="Int. J. Syst. Evol. Microbiol.">
        <title>The Global Catalogue of Microorganisms (GCM) 10K type strain sequencing project: providing services to taxonomists for standard genome sequencing and annotation.</title>
        <authorList>
            <consortium name="The Broad Institute Genomics Platform"/>
            <consortium name="The Broad Institute Genome Sequencing Center for Infectious Disease"/>
            <person name="Wu L."/>
            <person name="Ma J."/>
        </authorList>
    </citation>
    <scope>NUCLEOTIDE SEQUENCE [LARGE SCALE GENOMIC DNA]</scope>
    <source>
        <strain evidence="2">JCM 6833</strain>
    </source>
</reference>
<evidence type="ECO:0000313" key="1">
    <source>
        <dbReference type="EMBL" id="GAA2616615.1"/>
    </source>
</evidence>
<name>A0ABP6CEA3_9ACTN</name>